<dbReference type="SUPFAM" id="SSF46785">
    <property type="entry name" value="Winged helix' DNA-binding domain"/>
    <property type="match status" value="1"/>
</dbReference>
<dbReference type="CDD" id="cd00090">
    <property type="entry name" value="HTH_ARSR"/>
    <property type="match status" value="1"/>
</dbReference>
<evidence type="ECO:0000256" key="4">
    <source>
        <dbReference type="SAM" id="MobiDB-lite"/>
    </source>
</evidence>
<dbReference type="Gene3D" id="3.30.70.920">
    <property type="match status" value="1"/>
</dbReference>
<dbReference type="Gene3D" id="1.10.10.10">
    <property type="entry name" value="Winged helix-like DNA-binding domain superfamily/Winged helix DNA-binding domain"/>
    <property type="match status" value="1"/>
</dbReference>
<dbReference type="Proteomes" id="UP001157109">
    <property type="component" value="Unassembled WGS sequence"/>
</dbReference>
<feature type="domain" description="HTH asnC-type" evidence="5">
    <location>
        <begin position="24"/>
        <end position="85"/>
    </location>
</feature>
<dbReference type="Pfam" id="PF13412">
    <property type="entry name" value="HTH_24"/>
    <property type="match status" value="1"/>
</dbReference>
<keyword evidence="3" id="KW-0804">Transcription</keyword>
<dbReference type="InterPro" id="IPR036388">
    <property type="entry name" value="WH-like_DNA-bd_sf"/>
</dbReference>
<reference evidence="7" key="1">
    <citation type="journal article" date="2019" name="Int. J. Syst. Evol. Microbiol.">
        <title>The Global Catalogue of Microorganisms (GCM) 10K type strain sequencing project: providing services to taxonomists for standard genome sequencing and annotation.</title>
        <authorList>
            <consortium name="The Broad Institute Genomics Platform"/>
            <consortium name="The Broad Institute Genome Sequencing Center for Infectious Disease"/>
            <person name="Wu L."/>
            <person name="Ma J."/>
        </authorList>
    </citation>
    <scope>NUCLEOTIDE SEQUENCE [LARGE SCALE GENOMIC DNA]</scope>
    <source>
        <strain evidence="7">NBRC 105830</strain>
    </source>
</reference>
<dbReference type="EMBL" id="BSUJ01000001">
    <property type="protein sequence ID" value="GMA20942.1"/>
    <property type="molecule type" value="Genomic_DNA"/>
</dbReference>
<organism evidence="6 7">
    <name type="scientific">Arsenicicoccus piscis</name>
    <dbReference type="NCBI Taxonomy" id="673954"/>
    <lineage>
        <taxon>Bacteria</taxon>
        <taxon>Bacillati</taxon>
        <taxon>Actinomycetota</taxon>
        <taxon>Actinomycetes</taxon>
        <taxon>Micrococcales</taxon>
        <taxon>Intrasporangiaceae</taxon>
        <taxon>Arsenicicoccus</taxon>
    </lineage>
</organism>
<comment type="caution">
    <text evidence="6">The sequence shown here is derived from an EMBL/GenBank/DDBJ whole genome shotgun (WGS) entry which is preliminary data.</text>
</comment>
<proteinExistence type="predicted"/>
<dbReference type="InterPro" id="IPR011008">
    <property type="entry name" value="Dimeric_a/b-barrel"/>
</dbReference>
<dbReference type="SMART" id="SM00344">
    <property type="entry name" value="HTH_ASNC"/>
    <property type="match status" value="1"/>
</dbReference>
<gene>
    <name evidence="6" type="ORF">GCM10025862_29630</name>
</gene>
<protein>
    <submittedName>
        <fullName evidence="6">AsnC family transcriptional regulator</fullName>
    </submittedName>
</protein>
<evidence type="ECO:0000256" key="3">
    <source>
        <dbReference type="ARBA" id="ARBA00023163"/>
    </source>
</evidence>
<evidence type="ECO:0000256" key="2">
    <source>
        <dbReference type="ARBA" id="ARBA00023125"/>
    </source>
</evidence>
<dbReference type="InterPro" id="IPR019888">
    <property type="entry name" value="Tscrpt_reg_AsnC-like"/>
</dbReference>
<dbReference type="InterPro" id="IPR011991">
    <property type="entry name" value="ArsR-like_HTH"/>
</dbReference>
<dbReference type="SUPFAM" id="SSF54909">
    <property type="entry name" value="Dimeric alpha+beta barrel"/>
    <property type="match status" value="1"/>
</dbReference>
<evidence type="ECO:0000259" key="5">
    <source>
        <dbReference type="PROSITE" id="PS50956"/>
    </source>
</evidence>
<evidence type="ECO:0000256" key="1">
    <source>
        <dbReference type="ARBA" id="ARBA00023015"/>
    </source>
</evidence>
<keyword evidence="7" id="KW-1185">Reference proteome</keyword>
<dbReference type="RefSeq" id="WP_241441283.1">
    <property type="nucleotide sequence ID" value="NZ_BSUJ01000001.1"/>
</dbReference>
<dbReference type="PANTHER" id="PTHR30154:SF54">
    <property type="entry name" value="POSSIBLE TRANSCRIPTIONAL REGULATORY PROTEIN (PROBABLY LRP_ASNC-FAMILY)"/>
    <property type="match status" value="1"/>
</dbReference>
<sequence>MAKDLRARSRPLDPGPAPRERPALDATDRALLAALTRDARRSNAALAAEVGIAESTCSVRVRSLVERGVIQGFTTILDPAGLGHPVQAVIAVRLAGHDMAQVQAFGDEVSALPGVLAVWNVSGADDFVVHVACPTPDALRDLVLSHLTSRPGVVHAQTSLIFRAHHGVGVPLGE</sequence>
<keyword evidence="2" id="KW-0238">DNA-binding</keyword>
<dbReference type="Pfam" id="PF01037">
    <property type="entry name" value="AsnC_trans_reg"/>
    <property type="match status" value="1"/>
</dbReference>
<evidence type="ECO:0000313" key="7">
    <source>
        <dbReference type="Proteomes" id="UP001157109"/>
    </source>
</evidence>
<dbReference type="PRINTS" id="PR00033">
    <property type="entry name" value="HTHASNC"/>
</dbReference>
<dbReference type="PROSITE" id="PS50956">
    <property type="entry name" value="HTH_ASNC_2"/>
    <property type="match status" value="1"/>
</dbReference>
<name>A0ABQ6HSE2_9MICO</name>
<dbReference type="InterPro" id="IPR000485">
    <property type="entry name" value="AsnC-type_HTH_dom"/>
</dbReference>
<feature type="compositionally biased region" description="Basic and acidic residues" evidence="4">
    <location>
        <begin position="1"/>
        <end position="11"/>
    </location>
</feature>
<dbReference type="InterPro" id="IPR019887">
    <property type="entry name" value="Tscrpt_reg_AsnC/Lrp_C"/>
</dbReference>
<evidence type="ECO:0000313" key="6">
    <source>
        <dbReference type="EMBL" id="GMA20942.1"/>
    </source>
</evidence>
<feature type="region of interest" description="Disordered" evidence="4">
    <location>
        <begin position="1"/>
        <end position="23"/>
    </location>
</feature>
<dbReference type="PANTHER" id="PTHR30154">
    <property type="entry name" value="LEUCINE-RESPONSIVE REGULATORY PROTEIN"/>
    <property type="match status" value="1"/>
</dbReference>
<dbReference type="InterPro" id="IPR036390">
    <property type="entry name" value="WH_DNA-bd_sf"/>
</dbReference>
<accession>A0ABQ6HSE2</accession>
<keyword evidence="1" id="KW-0805">Transcription regulation</keyword>